<protein>
    <submittedName>
        <fullName evidence="1">Uncharacterized protein</fullName>
    </submittedName>
</protein>
<evidence type="ECO:0000313" key="2">
    <source>
        <dbReference type="Proteomes" id="UP001060085"/>
    </source>
</evidence>
<keyword evidence="2" id="KW-1185">Reference proteome</keyword>
<comment type="caution">
    <text evidence="1">The sequence shown here is derived from an EMBL/GenBank/DDBJ whole genome shotgun (WGS) entry which is preliminary data.</text>
</comment>
<evidence type="ECO:0000313" key="1">
    <source>
        <dbReference type="EMBL" id="KAI5677049.1"/>
    </source>
</evidence>
<organism evidence="1 2">
    <name type="scientific">Catharanthus roseus</name>
    <name type="common">Madagascar periwinkle</name>
    <name type="synonym">Vinca rosea</name>
    <dbReference type="NCBI Taxonomy" id="4058"/>
    <lineage>
        <taxon>Eukaryota</taxon>
        <taxon>Viridiplantae</taxon>
        <taxon>Streptophyta</taxon>
        <taxon>Embryophyta</taxon>
        <taxon>Tracheophyta</taxon>
        <taxon>Spermatophyta</taxon>
        <taxon>Magnoliopsida</taxon>
        <taxon>eudicotyledons</taxon>
        <taxon>Gunneridae</taxon>
        <taxon>Pentapetalae</taxon>
        <taxon>asterids</taxon>
        <taxon>lamiids</taxon>
        <taxon>Gentianales</taxon>
        <taxon>Apocynaceae</taxon>
        <taxon>Rauvolfioideae</taxon>
        <taxon>Vinceae</taxon>
        <taxon>Catharanthinae</taxon>
        <taxon>Catharanthus</taxon>
    </lineage>
</organism>
<reference evidence="2" key="1">
    <citation type="journal article" date="2023" name="Nat. Plants">
        <title>Single-cell RNA sequencing provides a high-resolution roadmap for understanding the multicellular compartmentation of specialized metabolism.</title>
        <authorList>
            <person name="Sun S."/>
            <person name="Shen X."/>
            <person name="Li Y."/>
            <person name="Li Y."/>
            <person name="Wang S."/>
            <person name="Li R."/>
            <person name="Zhang H."/>
            <person name="Shen G."/>
            <person name="Guo B."/>
            <person name="Wei J."/>
            <person name="Xu J."/>
            <person name="St-Pierre B."/>
            <person name="Chen S."/>
            <person name="Sun C."/>
        </authorList>
    </citation>
    <scope>NUCLEOTIDE SEQUENCE [LARGE SCALE GENOMIC DNA]</scope>
</reference>
<dbReference type="Proteomes" id="UP001060085">
    <property type="component" value="Linkage Group LG02"/>
</dbReference>
<dbReference type="EMBL" id="CM044702">
    <property type="protein sequence ID" value="KAI5677049.1"/>
    <property type="molecule type" value="Genomic_DNA"/>
</dbReference>
<name>A0ACC0BWR0_CATRO</name>
<proteinExistence type="predicted"/>
<sequence length="112" mass="12988">MELKSGQITRAQRKKLKIHEDNGIVAYMEEALKIKLKGFEGHERASKLFCICLISKDQTTLPSPVGFWTRRLWSSQPTVDVFLFFDSIDLRSSRLCSWGFEDLVSLRFFLSI</sequence>
<accession>A0ACC0BWR0</accession>
<gene>
    <name evidence="1" type="ORF">M9H77_07999</name>
</gene>